<comment type="caution">
    <text evidence="1">The sequence shown here is derived from an EMBL/GenBank/DDBJ whole genome shotgun (WGS) entry which is preliminary data.</text>
</comment>
<keyword evidence="2" id="KW-1185">Reference proteome</keyword>
<sequence length="104" mass="11535">MPTIADVSGGPLWYYDRSCTCLLAPENGCANLLDARPGRVEVDTLVCRTVDAAQRTVSCTYRERFVETPPGVPERSSAWTTRRTTFRNHAEDAWCIEDADPPAS</sequence>
<protein>
    <submittedName>
        <fullName evidence="1">Uncharacterized protein</fullName>
    </submittedName>
</protein>
<gene>
    <name evidence="1" type="ORF">C7I55_06520</name>
</gene>
<organism evidence="1 2">
    <name type="scientific">Allosphingosinicella deserti</name>
    <dbReference type="NCBI Taxonomy" id="2116704"/>
    <lineage>
        <taxon>Bacteria</taxon>
        <taxon>Pseudomonadati</taxon>
        <taxon>Pseudomonadota</taxon>
        <taxon>Alphaproteobacteria</taxon>
        <taxon>Sphingomonadales</taxon>
        <taxon>Sphingomonadaceae</taxon>
        <taxon>Allosphingosinicella</taxon>
    </lineage>
</organism>
<evidence type="ECO:0000313" key="2">
    <source>
        <dbReference type="Proteomes" id="UP000241167"/>
    </source>
</evidence>
<evidence type="ECO:0000313" key="1">
    <source>
        <dbReference type="EMBL" id="PSJ41914.1"/>
    </source>
</evidence>
<dbReference type="Proteomes" id="UP000241167">
    <property type="component" value="Unassembled WGS sequence"/>
</dbReference>
<dbReference type="EMBL" id="PXYI01000002">
    <property type="protein sequence ID" value="PSJ41914.1"/>
    <property type="molecule type" value="Genomic_DNA"/>
</dbReference>
<name>A0A2P7QVE6_9SPHN</name>
<dbReference type="AlphaFoldDB" id="A0A2P7QVE6"/>
<dbReference type="RefSeq" id="WP_146150942.1">
    <property type="nucleotide sequence ID" value="NZ_PXYI01000002.1"/>
</dbReference>
<reference evidence="1 2" key="1">
    <citation type="submission" date="2018-03" db="EMBL/GenBank/DDBJ databases">
        <title>The draft genome of Sphingosinicella sp. GL-C-18.</title>
        <authorList>
            <person name="Liu L."/>
            <person name="Li L."/>
            <person name="Liang L."/>
            <person name="Zhang X."/>
            <person name="Wang T."/>
        </authorList>
    </citation>
    <scope>NUCLEOTIDE SEQUENCE [LARGE SCALE GENOMIC DNA]</scope>
    <source>
        <strain evidence="1 2">GL-C-18</strain>
    </source>
</reference>
<accession>A0A2P7QVE6</accession>
<proteinExistence type="predicted"/>